<feature type="compositionally biased region" description="Basic residues" evidence="1">
    <location>
        <begin position="110"/>
        <end position="132"/>
    </location>
</feature>
<accession>A0AAV7WS26</accession>
<evidence type="ECO:0000313" key="2">
    <source>
        <dbReference type="EMBL" id="KAJ1215477.1"/>
    </source>
</evidence>
<evidence type="ECO:0000313" key="3">
    <source>
        <dbReference type="Proteomes" id="UP001066276"/>
    </source>
</evidence>
<keyword evidence="3" id="KW-1185">Reference proteome</keyword>
<evidence type="ECO:0000256" key="1">
    <source>
        <dbReference type="SAM" id="MobiDB-lite"/>
    </source>
</evidence>
<feature type="region of interest" description="Disordered" evidence="1">
    <location>
        <begin position="88"/>
        <end position="132"/>
    </location>
</feature>
<reference evidence="2" key="1">
    <citation type="journal article" date="2022" name="bioRxiv">
        <title>Sequencing and chromosome-scale assembly of the giantPleurodeles waltlgenome.</title>
        <authorList>
            <person name="Brown T."/>
            <person name="Elewa A."/>
            <person name="Iarovenko S."/>
            <person name="Subramanian E."/>
            <person name="Araus A.J."/>
            <person name="Petzold A."/>
            <person name="Susuki M."/>
            <person name="Suzuki K.-i.T."/>
            <person name="Hayashi T."/>
            <person name="Toyoda A."/>
            <person name="Oliveira C."/>
            <person name="Osipova E."/>
            <person name="Leigh N.D."/>
            <person name="Simon A."/>
            <person name="Yun M.H."/>
        </authorList>
    </citation>
    <scope>NUCLEOTIDE SEQUENCE</scope>
    <source>
        <strain evidence="2">20211129_DDA</strain>
        <tissue evidence="2">Liver</tissue>
    </source>
</reference>
<protein>
    <submittedName>
        <fullName evidence="2">Uncharacterized protein</fullName>
    </submittedName>
</protein>
<name>A0AAV7WS26_PLEWA</name>
<dbReference type="AlphaFoldDB" id="A0AAV7WS26"/>
<comment type="caution">
    <text evidence="2">The sequence shown here is derived from an EMBL/GenBank/DDBJ whole genome shotgun (WGS) entry which is preliminary data.</text>
</comment>
<sequence length="132" mass="14803">MTQPLLGRRVWPVGPGELGRRVQTHCTVVVRMPLRGCTWGDRLKPEACGGSEEAYQGFRGHCGPSGRHEGMGVGLEQRDFRPKTELETGLMDGSAAPPLRTGREALECHRRSRRRHPWHNGRGTSRRARLLD</sequence>
<organism evidence="2 3">
    <name type="scientific">Pleurodeles waltl</name>
    <name type="common">Iberian ribbed newt</name>
    <dbReference type="NCBI Taxonomy" id="8319"/>
    <lineage>
        <taxon>Eukaryota</taxon>
        <taxon>Metazoa</taxon>
        <taxon>Chordata</taxon>
        <taxon>Craniata</taxon>
        <taxon>Vertebrata</taxon>
        <taxon>Euteleostomi</taxon>
        <taxon>Amphibia</taxon>
        <taxon>Batrachia</taxon>
        <taxon>Caudata</taxon>
        <taxon>Salamandroidea</taxon>
        <taxon>Salamandridae</taxon>
        <taxon>Pleurodelinae</taxon>
        <taxon>Pleurodeles</taxon>
    </lineage>
</organism>
<proteinExistence type="predicted"/>
<dbReference type="Proteomes" id="UP001066276">
    <property type="component" value="Chromosome 1_1"/>
</dbReference>
<dbReference type="EMBL" id="JANPWB010000001">
    <property type="protein sequence ID" value="KAJ1215477.1"/>
    <property type="molecule type" value="Genomic_DNA"/>
</dbReference>
<gene>
    <name evidence="2" type="ORF">NDU88_003085</name>
</gene>